<dbReference type="AlphaFoldDB" id="A0A7T4AZ85"/>
<evidence type="ECO:0000313" key="2">
    <source>
        <dbReference type="Proteomes" id="UP000595231"/>
    </source>
</evidence>
<protein>
    <submittedName>
        <fullName evidence="1">Uncharacterized protein</fullName>
    </submittedName>
</protein>
<proteinExistence type="predicted"/>
<reference evidence="1 2" key="1">
    <citation type="submission" date="2020-12" db="EMBL/GenBank/DDBJ databases">
        <title>FDA dAtabase for Regulatory Grade micrObial Sequences (FDA-ARGOS): Supporting development and validation of Infectious Disease Dx tests.</title>
        <authorList>
            <person name="Sproer C."/>
            <person name="Gronow S."/>
            <person name="Severitt S."/>
            <person name="Schroder I."/>
            <person name="Tallon L."/>
            <person name="Sadzewicz L."/>
            <person name="Zhao X."/>
            <person name="Boylan J."/>
            <person name="Ott S."/>
            <person name="Bowen H."/>
            <person name="Vavikolanu K."/>
            <person name="Mehta A."/>
            <person name="Aluvathingal J."/>
            <person name="Nadendla S."/>
            <person name="Lowell S."/>
            <person name="Myers T."/>
            <person name="Yan Y."/>
            <person name="Sichtig H."/>
        </authorList>
    </citation>
    <scope>NUCLEOTIDE SEQUENCE [LARGE SCALE GENOMIC DNA]</scope>
    <source>
        <strain evidence="1 2">FDAARGOS_1050</strain>
    </source>
</reference>
<accession>A0A7T4AZ85</accession>
<dbReference type="Proteomes" id="UP000595231">
    <property type="component" value="Chromosome"/>
</dbReference>
<dbReference type="RefSeq" id="WP_198483285.1">
    <property type="nucleotide sequence ID" value="NZ_CP065997.1"/>
</dbReference>
<gene>
    <name evidence="1" type="ORF">I6I07_19250</name>
</gene>
<sequence>MPDIRVNFGGTPAILTVSGNYKPGDLPPTGYSAREEWFWVQKRAGLRQQECPRCQRWCFPQQLDAGGRICIECARKQHANKGGRIWPDS</sequence>
<organism evidence="1 2">
    <name type="scientific">Achromobacter deleyi</name>
    <dbReference type="NCBI Taxonomy" id="1353891"/>
    <lineage>
        <taxon>Bacteria</taxon>
        <taxon>Pseudomonadati</taxon>
        <taxon>Pseudomonadota</taxon>
        <taxon>Betaproteobacteria</taxon>
        <taxon>Burkholderiales</taxon>
        <taxon>Alcaligenaceae</taxon>
        <taxon>Achromobacter</taxon>
    </lineage>
</organism>
<dbReference type="EMBL" id="CP065997">
    <property type="protein sequence ID" value="QQB32785.1"/>
    <property type="molecule type" value="Genomic_DNA"/>
</dbReference>
<name>A0A7T4AZ85_9BURK</name>
<evidence type="ECO:0000313" key="1">
    <source>
        <dbReference type="EMBL" id="QQB32785.1"/>
    </source>
</evidence>